<comment type="similarity">
    <text evidence="3 12">Belongs to the PIGV family.</text>
</comment>
<keyword evidence="7 12" id="KW-0808">Transferase</keyword>
<keyword evidence="6 12" id="KW-0328">Glycosyltransferase</keyword>
<evidence type="ECO:0000256" key="1">
    <source>
        <dbReference type="ARBA" id="ARBA00004477"/>
    </source>
</evidence>
<reference evidence="14 15" key="1">
    <citation type="journal article" date="2023" name="G3 (Bethesda)">
        <title>A chromosome-level genome assembly of Zasmidium syzygii isolated from banana leaves.</title>
        <authorList>
            <person name="van Westerhoven A.C."/>
            <person name="Mehrabi R."/>
            <person name="Talebi R."/>
            <person name="Steentjes M.B.F."/>
            <person name="Corcolon B."/>
            <person name="Chong P.A."/>
            <person name="Kema G.H.J."/>
            <person name="Seidl M.F."/>
        </authorList>
    </citation>
    <scope>NUCLEOTIDE SEQUENCE [LARGE SCALE GENOMIC DNA]</scope>
    <source>
        <strain evidence="14 15">P124</strain>
    </source>
</reference>
<comment type="function">
    <text evidence="12">Mannosyltransferase involved in glycosylphosphatidylinositol-anchor biosynthesis.</text>
</comment>
<dbReference type="PANTHER" id="PTHR12468">
    <property type="entry name" value="GPI MANNOSYLTRANSFERASE 2"/>
    <property type="match status" value="1"/>
</dbReference>
<gene>
    <name evidence="14" type="ORF">PRZ48_006089</name>
</gene>
<sequence>MARNTGSTSIQSTQAASKTASPDTSIGRLTRVFWVWKLLLLTIAAVSPGPGYDTSTQILFDRYPSYSESGLAEASRWLAAKLTRWDAIYFTNTAARGVVFEQEWAFSPVFSKLVSLVAGACLHVISPGGLFLSAFYGESAFALLNFCGLALLVSASPSQNNTSSVIYDASKLVASGLAFGLASVVRSNGIFSGIILAWDAVAYLPSLPRILEQKQWNHLIRLAAILLGGSLILVCQILLQGTAYVQYCTKGNWRTWCGWLPPSIYTWVQQHYWGVGFLRYWTLSNAPLFALAAPMSVVLLGTGIVALQRAPLMEVLQNALAEGKSPDEKIASADQQRFAGIMARCALPQVVLAALALTSFHVQIVNRISSGYPLWYIIIAITIHADKSSTMQRGFFLRWLGQHSTFIVRVMAMYAIVQGGLYATFMPPA</sequence>
<name>A0ABR0ENH6_ZASCE</name>
<dbReference type="PANTHER" id="PTHR12468:SF2">
    <property type="entry name" value="GPI MANNOSYLTRANSFERASE 2"/>
    <property type="match status" value="1"/>
</dbReference>
<keyword evidence="8 12" id="KW-0812">Transmembrane</keyword>
<keyword evidence="9 12" id="KW-0256">Endoplasmic reticulum</keyword>
<proteinExistence type="inferred from homology"/>
<accession>A0ABR0ENH6</accession>
<comment type="subcellular location">
    <subcellularLocation>
        <location evidence="1 12">Endoplasmic reticulum membrane</location>
        <topology evidence="1 12">Multi-pass membrane protein</topology>
    </subcellularLocation>
</comment>
<evidence type="ECO:0000256" key="5">
    <source>
        <dbReference type="ARBA" id="ARBA00022502"/>
    </source>
</evidence>
<evidence type="ECO:0000256" key="8">
    <source>
        <dbReference type="ARBA" id="ARBA00022692"/>
    </source>
</evidence>
<organism evidence="14 15">
    <name type="scientific">Zasmidium cellare</name>
    <name type="common">Wine cellar mold</name>
    <name type="synonym">Racodium cellare</name>
    <dbReference type="NCBI Taxonomy" id="395010"/>
    <lineage>
        <taxon>Eukaryota</taxon>
        <taxon>Fungi</taxon>
        <taxon>Dikarya</taxon>
        <taxon>Ascomycota</taxon>
        <taxon>Pezizomycotina</taxon>
        <taxon>Dothideomycetes</taxon>
        <taxon>Dothideomycetidae</taxon>
        <taxon>Mycosphaerellales</taxon>
        <taxon>Mycosphaerellaceae</taxon>
        <taxon>Zasmidium</taxon>
    </lineage>
</organism>
<dbReference type="EC" id="2.4.1.-" evidence="12"/>
<evidence type="ECO:0000256" key="9">
    <source>
        <dbReference type="ARBA" id="ARBA00022824"/>
    </source>
</evidence>
<evidence type="ECO:0000256" key="3">
    <source>
        <dbReference type="ARBA" id="ARBA00008698"/>
    </source>
</evidence>
<comment type="pathway">
    <text evidence="2 12">Glycolipid biosynthesis; glycosylphosphatidylinositol-anchor biosynthesis.</text>
</comment>
<evidence type="ECO:0000256" key="13">
    <source>
        <dbReference type="SAM" id="MobiDB-lite"/>
    </source>
</evidence>
<evidence type="ECO:0000256" key="7">
    <source>
        <dbReference type="ARBA" id="ARBA00022679"/>
    </source>
</evidence>
<evidence type="ECO:0000313" key="14">
    <source>
        <dbReference type="EMBL" id="KAK4502663.1"/>
    </source>
</evidence>
<dbReference type="EMBL" id="JAXOVC010000004">
    <property type="protein sequence ID" value="KAK4502663.1"/>
    <property type="molecule type" value="Genomic_DNA"/>
</dbReference>
<evidence type="ECO:0000256" key="12">
    <source>
        <dbReference type="RuleBase" id="RU363112"/>
    </source>
</evidence>
<protein>
    <recommendedName>
        <fullName evidence="4 12">GPI mannosyltransferase 2</fullName>
        <ecNumber evidence="12">2.4.1.-</ecNumber>
    </recommendedName>
</protein>
<feature type="transmembrane region" description="Helical" evidence="12">
    <location>
        <begin position="190"/>
        <end position="207"/>
    </location>
</feature>
<feature type="transmembrane region" description="Helical" evidence="12">
    <location>
        <begin position="368"/>
        <end position="385"/>
    </location>
</feature>
<evidence type="ECO:0000256" key="4">
    <source>
        <dbReference type="ARBA" id="ARBA00013795"/>
    </source>
</evidence>
<feature type="transmembrane region" description="Helical" evidence="12">
    <location>
        <begin position="104"/>
        <end position="125"/>
    </location>
</feature>
<keyword evidence="15" id="KW-1185">Reference proteome</keyword>
<feature type="transmembrane region" description="Helical" evidence="12">
    <location>
        <begin position="219"/>
        <end position="239"/>
    </location>
</feature>
<dbReference type="Pfam" id="PF04188">
    <property type="entry name" value="Mannosyl_trans2"/>
    <property type="match status" value="2"/>
</dbReference>
<dbReference type="InterPro" id="IPR007315">
    <property type="entry name" value="PIG-V/Gpi18"/>
</dbReference>
<feature type="region of interest" description="Disordered" evidence="13">
    <location>
        <begin position="1"/>
        <end position="22"/>
    </location>
</feature>
<comment type="caution">
    <text evidence="14">The sequence shown here is derived from an EMBL/GenBank/DDBJ whole genome shotgun (WGS) entry which is preliminary data.</text>
</comment>
<keyword evidence="5 12" id="KW-0337">GPI-anchor biosynthesis</keyword>
<keyword evidence="11 12" id="KW-0472">Membrane</keyword>
<evidence type="ECO:0000256" key="2">
    <source>
        <dbReference type="ARBA" id="ARBA00004687"/>
    </source>
</evidence>
<dbReference type="Proteomes" id="UP001305779">
    <property type="component" value="Unassembled WGS sequence"/>
</dbReference>
<evidence type="ECO:0000256" key="6">
    <source>
        <dbReference type="ARBA" id="ARBA00022676"/>
    </source>
</evidence>
<keyword evidence="10 12" id="KW-1133">Transmembrane helix</keyword>
<evidence type="ECO:0000256" key="11">
    <source>
        <dbReference type="ARBA" id="ARBA00023136"/>
    </source>
</evidence>
<comment type="caution">
    <text evidence="12">Lacks conserved residue(s) required for the propagation of feature annotation.</text>
</comment>
<evidence type="ECO:0000313" key="15">
    <source>
        <dbReference type="Proteomes" id="UP001305779"/>
    </source>
</evidence>
<feature type="transmembrane region" description="Helical" evidence="12">
    <location>
        <begin position="341"/>
        <end position="362"/>
    </location>
</feature>
<evidence type="ECO:0000256" key="10">
    <source>
        <dbReference type="ARBA" id="ARBA00022989"/>
    </source>
</evidence>
<feature type="transmembrane region" description="Helical" evidence="12">
    <location>
        <begin position="288"/>
        <end position="307"/>
    </location>
</feature>
<feature type="transmembrane region" description="Helical" evidence="12">
    <location>
        <begin position="406"/>
        <end position="425"/>
    </location>
</feature>